<dbReference type="SUPFAM" id="SSF48371">
    <property type="entry name" value="ARM repeat"/>
    <property type="match status" value="1"/>
</dbReference>
<name>F4PU59_CACFS</name>
<feature type="region of interest" description="Disordered" evidence="1">
    <location>
        <begin position="1155"/>
        <end position="1180"/>
    </location>
</feature>
<feature type="compositionally biased region" description="Low complexity" evidence="1">
    <location>
        <begin position="362"/>
        <end position="376"/>
    </location>
</feature>
<organism evidence="4 5">
    <name type="scientific">Cavenderia fasciculata</name>
    <name type="common">Slime mold</name>
    <name type="synonym">Dictyostelium fasciculatum</name>
    <dbReference type="NCBI Taxonomy" id="261658"/>
    <lineage>
        <taxon>Eukaryota</taxon>
        <taxon>Amoebozoa</taxon>
        <taxon>Evosea</taxon>
        <taxon>Eumycetozoa</taxon>
        <taxon>Dictyostelia</taxon>
        <taxon>Acytosteliales</taxon>
        <taxon>Cavenderiaceae</taxon>
        <taxon>Cavenderia</taxon>
    </lineage>
</organism>
<feature type="domain" description="Integrator complex subunit 1 R3" evidence="2">
    <location>
        <begin position="1683"/>
        <end position="1828"/>
    </location>
</feature>
<evidence type="ECO:0000259" key="2">
    <source>
        <dbReference type="Pfam" id="PF22927"/>
    </source>
</evidence>
<reference evidence="5" key="1">
    <citation type="journal article" date="2011" name="Genome Res.">
        <title>Phylogeny-wide analysis of social amoeba genomes highlights ancient origins for complex intercellular communication.</title>
        <authorList>
            <person name="Heidel A.J."/>
            <person name="Lawal H.M."/>
            <person name="Felder M."/>
            <person name="Schilde C."/>
            <person name="Helps N.R."/>
            <person name="Tunggal B."/>
            <person name="Rivero F."/>
            <person name="John U."/>
            <person name="Schleicher M."/>
            <person name="Eichinger L."/>
            <person name="Platzer M."/>
            <person name="Noegel A.A."/>
            <person name="Schaap P."/>
            <person name="Gloeckner G."/>
        </authorList>
    </citation>
    <scope>NUCLEOTIDE SEQUENCE [LARGE SCALE GENOMIC DNA]</scope>
    <source>
        <strain evidence="5">SH3</strain>
    </source>
</reference>
<protein>
    <submittedName>
        <fullName evidence="4">Integrator complex subunit 1</fullName>
    </submittedName>
</protein>
<dbReference type="KEGG" id="dfa:DFA_00854"/>
<dbReference type="OrthoDB" id="19938at2759"/>
<feature type="compositionally biased region" description="Polar residues" evidence="1">
    <location>
        <begin position="1354"/>
        <end position="1371"/>
    </location>
</feature>
<dbReference type="STRING" id="1054147.F4PU59"/>
<dbReference type="InterPro" id="IPR038902">
    <property type="entry name" value="INTS1"/>
</dbReference>
<dbReference type="PANTHER" id="PTHR21224:SF1">
    <property type="entry name" value="INTEGRATOR COMPLEX SUBUNIT 1"/>
    <property type="match status" value="1"/>
</dbReference>
<feature type="region of interest" description="Disordered" evidence="1">
    <location>
        <begin position="663"/>
        <end position="687"/>
    </location>
</feature>
<feature type="region of interest" description="Disordered" evidence="1">
    <location>
        <begin position="1349"/>
        <end position="1378"/>
    </location>
</feature>
<dbReference type="PANTHER" id="PTHR21224">
    <property type="entry name" value="INTEGRATOR COMPLEX SUBUNIT 1"/>
    <property type="match status" value="1"/>
</dbReference>
<evidence type="ECO:0000313" key="4">
    <source>
        <dbReference type="EMBL" id="EGG20985.1"/>
    </source>
</evidence>
<dbReference type="Pfam" id="PF22929">
    <property type="entry name" value="INTS1_INTS2-bd"/>
    <property type="match status" value="1"/>
</dbReference>
<dbReference type="RefSeq" id="XP_004358835.1">
    <property type="nucleotide sequence ID" value="XM_004358778.1"/>
</dbReference>
<feature type="domain" description="Integrator complex subunit 1 INTS2-binding" evidence="3">
    <location>
        <begin position="1002"/>
        <end position="1284"/>
    </location>
</feature>
<dbReference type="Proteomes" id="UP000007797">
    <property type="component" value="Unassembled WGS sequence"/>
</dbReference>
<evidence type="ECO:0000259" key="3">
    <source>
        <dbReference type="Pfam" id="PF22929"/>
    </source>
</evidence>
<dbReference type="Pfam" id="PF22927">
    <property type="entry name" value="INT1_R3"/>
    <property type="match status" value="1"/>
</dbReference>
<feature type="compositionally biased region" description="Low complexity" evidence="1">
    <location>
        <begin position="664"/>
        <end position="687"/>
    </location>
</feature>
<dbReference type="InterPro" id="IPR053964">
    <property type="entry name" value="INT1_R3"/>
</dbReference>
<dbReference type="EMBL" id="GL883010">
    <property type="protein sequence ID" value="EGG20985.1"/>
    <property type="molecule type" value="Genomic_DNA"/>
</dbReference>
<feature type="region of interest" description="Disordered" evidence="1">
    <location>
        <begin position="79"/>
        <end position="174"/>
    </location>
</feature>
<feature type="compositionally biased region" description="Pro residues" evidence="1">
    <location>
        <begin position="123"/>
        <end position="134"/>
    </location>
</feature>
<feature type="compositionally biased region" description="Basic and acidic residues" evidence="1">
    <location>
        <begin position="1309"/>
        <end position="1321"/>
    </location>
</feature>
<feature type="region of interest" description="Disordered" evidence="1">
    <location>
        <begin position="326"/>
        <end position="379"/>
    </location>
</feature>
<dbReference type="GO" id="GO:0034474">
    <property type="term" value="P:U2 snRNA 3'-end processing"/>
    <property type="evidence" value="ECO:0007669"/>
    <property type="project" value="InterPro"/>
</dbReference>
<feature type="compositionally biased region" description="Low complexity" evidence="1">
    <location>
        <begin position="97"/>
        <end position="122"/>
    </location>
</feature>
<feature type="compositionally biased region" description="Basic and acidic residues" evidence="1">
    <location>
        <begin position="1155"/>
        <end position="1169"/>
    </location>
</feature>
<sequence length="2012" mass="225234">MSGTQNKVLGKRSKNSNVPELEVVALGNRKKPVPLINTSNLSSAGKLMEYDEKINTPSSGSNTPDSILKKQKVGDVVVQPPIFGGGGGTTVPPPLLVPSLQQASSSPSPNHSSQQQQQSQQPPSIPIRTPPIPPHLLQQQIQQRQNNHNNNNNNNHNHNQNNQNNNHNHDMDSSSSLIELIQSIENEKDGVKATKIVKSILVAMKSHLLTSSIPSSHLFSGDADKSPYVLFLQMVKRNTSIFQIPDVLDMLLGLYRRDPTQMAQPQAKKNILVQVFASVVLFAAYEHVPDWPATFFYIYSDDAIGDRLWVDDINCKPFCQSIQSSLPNRQSNQSNQQQTSQPTTTTTSFKPSPPPVLPTIPNNSNNTNTNTNNNNNMVDSDEEIEEEIISSSTTVMIQSSTPTSTSSVPRSKFQHCHLEIVRYIIQTIKSFNAAFNPRGLLRLLLLTVGFKESRAEGAQLIEQLLTNQNVFRAAKEYLQALLHNCCENSPEDIRAVQILMRVQVHSSVSTDIIPTLLGNNSAYASIALRQAVELELEMPGTGAGAGAKGASAASTVGGKSRLSIIFKHMLPLRAEEELASIIKELCVREDYAVKVVSRMIIRKIIKQFPAINMPHFCNQLTDISKDEQYLGRDPMVKERWAHNLVHAMCQVLLLIPSTTIPGSQTTNPNTTNTPTPNQAAATTTTQQTERDMSIIRSQISTITDTTTTWCANLFNLFISSPTDIIDMIKRILFLEPINTYFPTTITIIDSDRVSYRILSNEIQIQENFGVGVQFSSANVGGDVLVLSEIGAIGQVRVSNAQLFWQAVIIVCFIVCLSPSTVGKVFWQACPTIRTVLEMIVTRLWRFPPYAAKSISPAQIQALDQAAHAKEQEILAVLAEHQQSTGGPIIILDIPGCARQPPNEVVERLVRLDNDLHMSYLLCQSRQPDFLLEIMASQESRTSLQWLVQIIHTDPRTLDILPPMCLAEVLLMADHSSVAPIAAKIVNRIGTLITNSATSTLEFIKFFFTNLSSPSHQIRHSTRVAIASLPHLKSPATTTTTTTTMTNMFGIDLIGSIGRIPTQLPWFDQVADTIYHALLKALLVETDTLAIRSHLQYLYDYSLKSNNQQQSSLSLHIAKIIINRKIISRFLLNDPITKPIILDLFAISSQLYHDQEEVNEKDEKDEKVKEEDEEMEQEEKVTITKKDGKIINIPKILIDAIIYSICNVGDSSGSSSGSGDSVGSGDSIDSQEKSIKRITTNLLESNKSYSQKILYSQDVVMEALQSNNQVLVDMAIEQLDESTLINYSLDSLTISSKARQSIKLITNNSKSERKGLNGDEPKKKKKSSILSTFGNSIKQQEQQQDIELIKEKKSINQPSTTTTKTSVVGQHVSSSSSSSRTNHLNLKEIIRDTPIDLLEEILGKLFGNLFFTNRVGGVGSSSSTVPVLNNLIQSLIESIENLPNDHPSIGLLLDWLSVLVNQMQPDQSIVLVYNLMFGLPRRPFSTFLLSHFIHKSSWSTLSAFVQYLLRDNNNYNKEDSLSDQQSILTFINAYHCHPRSSAPYYSANPSQLVDSLLYHFTTSSICLFANHIAKAQQQTSLCPSSSSSPPTIKRSIVLLTSAAHISPNHLSTLVHYLWQRNNCSSASNSNSNSNILLQLYYSFPSTIKSLLPEYSPPIMMINNNNNNNDVNNNNNNVNMPTTQLDIPIHRVILKIYEPEQRRDAFILFQKLAYDHPELITIHLPSVLALFAGRSYIALDQFIIKRYHILYCDILDIINLLGHCVFSSPHLDQIVQEYFLFLSNVRIHVDELIALVCKFMEFLPTYQKFKIDNDIIIKNIDHLELISNIYPISKQSFIKIQLNICCFHVLDTNIPNINNQQQQQQNTNNNNWLIQHQLQLNQDIEKLKIDLQEQINVGQQERYIIKLVDDIYVLAQLINCNRDRVRLSAYTLLRELLLSSPTKSISDRIVQYYSATFYSPNADVIKSALCHAGTMLLFANHSQTKLIQRMLHHAGKESLPEIRRLILPFIKIYC</sequence>
<feature type="region of interest" description="Disordered" evidence="1">
    <location>
        <begin position="1304"/>
        <end position="1327"/>
    </location>
</feature>
<dbReference type="GO" id="GO:0032039">
    <property type="term" value="C:integrator complex"/>
    <property type="evidence" value="ECO:0007669"/>
    <property type="project" value="InterPro"/>
</dbReference>
<evidence type="ECO:0000313" key="5">
    <source>
        <dbReference type="Proteomes" id="UP000007797"/>
    </source>
</evidence>
<dbReference type="InterPro" id="IPR053966">
    <property type="entry name" value="INTS1_INTS2-bd"/>
</dbReference>
<dbReference type="GeneID" id="14873594"/>
<dbReference type="OMA" id="FIHNSTW"/>
<dbReference type="InterPro" id="IPR016024">
    <property type="entry name" value="ARM-type_fold"/>
</dbReference>
<feature type="region of interest" description="Disordered" evidence="1">
    <location>
        <begin position="1"/>
        <end position="20"/>
    </location>
</feature>
<proteinExistence type="predicted"/>
<accession>F4PU59</accession>
<gene>
    <name evidence="4" type="primary">ints1</name>
    <name evidence="4" type="ORF">DFA_00854</name>
</gene>
<keyword evidence="5" id="KW-1185">Reference proteome</keyword>
<feature type="compositionally biased region" description="Low complexity" evidence="1">
    <location>
        <begin position="138"/>
        <end position="166"/>
    </location>
</feature>
<evidence type="ECO:0000256" key="1">
    <source>
        <dbReference type="SAM" id="MobiDB-lite"/>
    </source>
</evidence>
<feature type="compositionally biased region" description="Low complexity" evidence="1">
    <location>
        <begin position="326"/>
        <end position="350"/>
    </location>
</feature>